<sequence>MKKRWISLALASLFVITALTACAKTNNTGSTNNTGGTTTQPAGQTDTGNASGEGKEKILRLGNISSPTGKFNPLYANDDYTAYINNLIFQSLVTVDANANLQPGLAEKWEVSEDSKTITFHLFQNIKWTDGEPFTAEDVQFTLEFMSDKNYTGLNSTYVQQIVGFDEVHNQTAEHLSGINVIDEYTIAITTKEVYASFYEKIGRGVGIIAKHVWEGVPLAEVEQRTELLQNPIGTGPFKLQEYKADQYTTLVKNPDYYEGTPKIDKIIIQVVNPDTAQAQLLNNELDMIRVESLNPDDIKIYEDAGFEVKSNLLNAYQHMVINFNDPILSNKDFRQAMAYAINREGIVASLLYGYGNVANTIYTKEFFAYPGDDAINDYAYNPEKAIEILSTKAGYEYKDGTLYKDGNPVKLTLIYPSGNKAREGAATVIQQNFKEIGIDLKLELVEFATLTSILQERKDDNFQLALLGNGFGADADVAQNVGTGGSNNHSQYSNTKVDELLVEGLTSLDNDTRAPIYKEIATILNDELPVIYLYNWERFTIVNPKVKNVNVTTYSFYEGVETWDIVE</sequence>
<dbReference type="RefSeq" id="WP_184091168.1">
    <property type="nucleotide sequence ID" value="NZ_AP023367.1"/>
</dbReference>
<dbReference type="PANTHER" id="PTHR30290">
    <property type="entry name" value="PERIPLASMIC BINDING COMPONENT OF ABC TRANSPORTER"/>
    <property type="match status" value="1"/>
</dbReference>
<proteinExistence type="inferred from homology"/>
<dbReference type="GO" id="GO:0015833">
    <property type="term" value="P:peptide transport"/>
    <property type="evidence" value="ECO:0007669"/>
    <property type="project" value="TreeGrafter"/>
</dbReference>
<dbReference type="Pfam" id="PF00496">
    <property type="entry name" value="SBP_bac_5"/>
    <property type="match status" value="1"/>
</dbReference>
<evidence type="ECO:0000256" key="3">
    <source>
        <dbReference type="ARBA" id="ARBA00022729"/>
    </source>
</evidence>
<evidence type="ECO:0000256" key="5">
    <source>
        <dbReference type="SAM" id="SignalP"/>
    </source>
</evidence>
<organism evidence="7 8">
    <name type="scientific">Anaerocolumna cellulosilytica</name>
    <dbReference type="NCBI Taxonomy" id="433286"/>
    <lineage>
        <taxon>Bacteria</taxon>
        <taxon>Bacillati</taxon>
        <taxon>Bacillota</taxon>
        <taxon>Clostridia</taxon>
        <taxon>Lachnospirales</taxon>
        <taxon>Lachnospiraceae</taxon>
        <taxon>Anaerocolumna</taxon>
    </lineage>
</organism>
<evidence type="ECO:0000313" key="8">
    <source>
        <dbReference type="Proteomes" id="UP000515561"/>
    </source>
</evidence>
<feature type="region of interest" description="Disordered" evidence="4">
    <location>
        <begin position="26"/>
        <end position="54"/>
    </location>
</feature>
<keyword evidence="2" id="KW-0813">Transport</keyword>
<evidence type="ECO:0000259" key="6">
    <source>
        <dbReference type="Pfam" id="PF00496"/>
    </source>
</evidence>
<protein>
    <submittedName>
        <fullName evidence="7">ABC transporter substrate-binding protein</fullName>
    </submittedName>
</protein>
<keyword evidence="8" id="KW-1185">Reference proteome</keyword>
<dbReference type="Gene3D" id="3.40.190.10">
    <property type="entry name" value="Periplasmic binding protein-like II"/>
    <property type="match status" value="1"/>
</dbReference>
<dbReference type="PANTHER" id="PTHR30290:SF9">
    <property type="entry name" value="OLIGOPEPTIDE-BINDING PROTEIN APPA"/>
    <property type="match status" value="1"/>
</dbReference>
<dbReference type="GO" id="GO:0042597">
    <property type="term" value="C:periplasmic space"/>
    <property type="evidence" value="ECO:0007669"/>
    <property type="project" value="UniProtKB-ARBA"/>
</dbReference>
<dbReference type="GO" id="GO:0043190">
    <property type="term" value="C:ATP-binding cassette (ABC) transporter complex"/>
    <property type="evidence" value="ECO:0007669"/>
    <property type="project" value="InterPro"/>
</dbReference>
<dbReference type="GO" id="GO:1904680">
    <property type="term" value="F:peptide transmembrane transporter activity"/>
    <property type="evidence" value="ECO:0007669"/>
    <property type="project" value="TreeGrafter"/>
</dbReference>
<dbReference type="Proteomes" id="UP000515561">
    <property type="component" value="Chromosome"/>
</dbReference>
<gene>
    <name evidence="7" type="ORF">acsn021_18480</name>
</gene>
<dbReference type="PIRSF" id="PIRSF002741">
    <property type="entry name" value="MppA"/>
    <property type="match status" value="1"/>
</dbReference>
<dbReference type="SUPFAM" id="SSF53850">
    <property type="entry name" value="Periplasmic binding protein-like II"/>
    <property type="match status" value="1"/>
</dbReference>
<feature type="compositionally biased region" description="Low complexity" evidence="4">
    <location>
        <begin position="26"/>
        <end position="48"/>
    </location>
</feature>
<dbReference type="Gene3D" id="3.90.76.10">
    <property type="entry name" value="Dipeptide-binding Protein, Domain 1"/>
    <property type="match status" value="1"/>
</dbReference>
<evidence type="ECO:0000256" key="4">
    <source>
        <dbReference type="SAM" id="MobiDB-lite"/>
    </source>
</evidence>
<evidence type="ECO:0000313" key="7">
    <source>
        <dbReference type="EMBL" id="BCJ94279.1"/>
    </source>
</evidence>
<comment type="similarity">
    <text evidence="1">Belongs to the bacterial solute-binding protein 5 family.</text>
</comment>
<dbReference type="KEGG" id="acel:acsn021_18480"/>
<dbReference type="InterPro" id="IPR039424">
    <property type="entry name" value="SBP_5"/>
</dbReference>
<feature type="domain" description="Solute-binding protein family 5" evidence="6">
    <location>
        <begin position="101"/>
        <end position="475"/>
    </location>
</feature>
<dbReference type="EMBL" id="AP023367">
    <property type="protein sequence ID" value="BCJ94279.1"/>
    <property type="molecule type" value="Genomic_DNA"/>
</dbReference>
<dbReference type="InterPro" id="IPR000914">
    <property type="entry name" value="SBP_5_dom"/>
</dbReference>
<evidence type="ECO:0000256" key="1">
    <source>
        <dbReference type="ARBA" id="ARBA00005695"/>
    </source>
</evidence>
<dbReference type="AlphaFoldDB" id="A0A6S6QYY8"/>
<dbReference type="Gene3D" id="3.10.105.10">
    <property type="entry name" value="Dipeptide-binding Protein, Domain 3"/>
    <property type="match status" value="1"/>
</dbReference>
<feature type="signal peptide" evidence="5">
    <location>
        <begin position="1"/>
        <end position="23"/>
    </location>
</feature>
<feature type="chain" id="PRO_5043870809" evidence="5">
    <location>
        <begin position="24"/>
        <end position="568"/>
    </location>
</feature>
<dbReference type="PROSITE" id="PS51257">
    <property type="entry name" value="PROKAR_LIPOPROTEIN"/>
    <property type="match status" value="1"/>
</dbReference>
<reference evidence="7 8" key="1">
    <citation type="journal article" date="2016" name="Int. J. Syst. Evol. Microbiol.">
        <title>Descriptions of Anaerotaenia torta gen. nov., sp. nov. and Anaerocolumna cellulosilytica gen. nov., sp. nov. isolated from a methanogenic reactor of cattle waste.</title>
        <authorList>
            <person name="Uek A."/>
            <person name="Ohtaki Y."/>
            <person name="Kaku N."/>
            <person name="Ueki K."/>
        </authorList>
    </citation>
    <scope>NUCLEOTIDE SEQUENCE [LARGE SCALE GENOMIC DNA]</scope>
    <source>
        <strain evidence="7 8">SN021</strain>
    </source>
</reference>
<keyword evidence="3 5" id="KW-0732">Signal</keyword>
<evidence type="ECO:0000256" key="2">
    <source>
        <dbReference type="ARBA" id="ARBA00022448"/>
    </source>
</evidence>
<dbReference type="InterPro" id="IPR030678">
    <property type="entry name" value="Peptide/Ni-bd"/>
</dbReference>
<name>A0A6S6QYY8_9FIRM</name>
<accession>A0A6S6QYY8</accession>